<dbReference type="InterPro" id="IPR000719">
    <property type="entry name" value="Prot_kinase_dom"/>
</dbReference>
<dbReference type="SMART" id="SM00220">
    <property type="entry name" value="S_TKc"/>
    <property type="match status" value="1"/>
</dbReference>
<dbReference type="InterPro" id="IPR011009">
    <property type="entry name" value="Kinase-like_dom_sf"/>
</dbReference>
<evidence type="ECO:0000313" key="3">
    <source>
        <dbReference type="EMBL" id="THC88019.1"/>
    </source>
</evidence>
<dbReference type="SUPFAM" id="SSF56112">
    <property type="entry name" value="Protein kinase-like (PK-like)"/>
    <property type="match status" value="1"/>
</dbReference>
<dbReference type="InterPro" id="IPR008271">
    <property type="entry name" value="Ser/Thr_kinase_AS"/>
</dbReference>
<dbReference type="PROSITE" id="PS50011">
    <property type="entry name" value="PROTEIN_KINASE_DOM"/>
    <property type="match status" value="1"/>
</dbReference>
<sequence>MIKNQFYIDWDTPIKQGGSSEIFQGKSTRTAAGSSLLRANQKGTDIFTDKPVLIKRERPKQGYTQECNSPLTREFHVYQSLRNRHGFPRVYWFLEITGYRLLAMERLGPNLEDFLNKHGRRLSPIIVSWIACKLLRRVECLHEQSFVHCDVKPQNFVLDSIDSPRQIYMIDLGLARRYRDSKMLYAFWPTQSPLGTPQFMSVRSHYGYPPSRRDDLESLGYLLVYLFRGTLPWQALDALTEEERLGQILELKTRTTPWQLCQGLPEELRRFFKHVNGLGLDDNPDYDGLWQMFRGLYSRFLQL</sequence>
<name>A0A4S3J007_9EURO</name>
<comment type="caution">
    <text evidence="3">The sequence shown here is derived from an EMBL/GenBank/DDBJ whole genome shotgun (WGS) entry which is preliminary data.</text>
</comment>
<dbReference type="VEuPathDB" id="FungiDB:EYZ11_012538"/>
<evidence type="ECO:0000259" key="2">
    <source>
        <dbReference type="PROSITE" id="PS50011"/>
    </source>
</evidence>
<reference evidence="3 4" key="1">
    <citation type="submission" date="2019-03" db="EMBL/GenBank/DDBJ databases">
        <title>The genome sequence of a newly discovered highly antifungal drug resistant Aspergillus species, Aspergillus tanneri NIH 1004.</title>
        <authorList>
            <person name="Mounaud S."/>
            <person name="Singh I."/>
            <person name="Joardar V."/>
            <person name="Pakala S."/>
            <person name="Pakala S."/>
            <person name="Venepally P."/>
            <person name="Hoover J."/>
            <person name="Nierman W."/>
            <person name="Chung J."/>
            <person name="Losada L."/>
        </authorList>
    </citation>
    <scope>NUCLEOTIDE SEQUENCE [LARGE SCALE GENOMIC DNA]</scope>
    <source>
        <strain evidence="3 4">NIH1004</strain>
    </source>
</reference>
<dbReference type="EC" id="2.7.11.1" evidence="1"/>
<gene>
    <name evidence="3" type="ORF">EYZ11_012538</name>
</gene>
<dbReference type="InterPro" id="IPR050235">
    <property type="entry name" value="CK1_Ser-Thr_kinase"/>
</dbReference>
<organism evidence="3 4">
    <name type="scientific">Aspergillus tanneri</name>
    <dbReference type="NCBI Taxonomy" id="1220188"/>
    <lineage>
        <taxon>Eukaryota</taxon>
        <taxon>Fungi</taxon>
        <taxon>Dikarya</taxon>
        <taxon>Ascomycota</taxon>
        <taxon>Pezizomycotina</taxon>
        <taxon>Eurotiomycetes</taxon>
        <taxon>Eurotiomycetidae</taxon>
        <taxon>Eurotiales</taxon>
        <taxon>Aspergillaceae</taxon>
        <taxon>Aspergillus</taxon>
        <taxon>Aspergillus subgen. Circumdati</taxon>
    </lineage>
</organism>
<protein>
    <recommendedName>
        <fullName evidence="1">non-specific serine/threonine protein kinase</fullName>
        <ecNumber evidence="1">2.7.11.1</ecNumber>
    </recommendedName>
</protein>
<dbReference type="EMBL" id="SOSA01000960">
    <property type="protein sequence ID" value="THC88019.1"/>
    <property type="molecule type" value="Genomic_DNA"/>
</dbReference>
<dbReference type="PROSITE" id="PS00108">
    <property type="entry name" value="PROTEIN_KINASE_ST"/>
    <property type="match status" value="1"/>
</dbReference>
<feature type="domain" description="Protein kinase" evidence="2">
    <location>
        <begin position="8"/>
        <end position="301"/>
    </location>
</feature>
<proteinExistence type="predicted"/>
<dbReference type="Gene3D" id="1.10.510.10">
    <property type="entry name" value="Transferase(Phosphotransferase) domain 1"/>
    <property type="match status" value="1"/>
</dbReference>
<dbReference type="PANTHER" id="PTHR11909">
    <property type="entry name" value="CASEIN KINASE-RELATED"/>
    <property type="match status" value="1"/>
</dbReference>
<dbReference type="STRING" id="1220188.A0A4S3J007"/>
<dbReference type="Pfam" id="PF00069">
    <property type="entry name" value="Pkinase"/>
    <property type="match status" value="1"/>
</dbReference>
<dbReference type="AlphaFoldDB" id="A0A4S3J007"/>
<dbReference type="GO" id="GO:0004674">
    <property type="term" value="F:protein serine/threonine kinase activity"/>
    <property type="evidence" value="ECO:0007669"/>
    <property type="project" value="UniProtKB-EC"/>
</dbReference>
<evidence type="ECO:0000313" key="4">
    <source>
        <dbReference type="Proteomes" id="UP000308092"/>
    </source>
</evidence>
<accession>A0A4S3J007</accession>
<evidence type="ECO:0000256" key="1">
    <source>
        <dbReference type="ARBA" id="ARBA00012513"/>
    </source>
</evidence>
<dbReference type="GO" id="GO:0005524">
    <property type="term" value="F:ATP binding"/>
    <property type="evidence" value="ECO:0007669"/>
    <property type="project" value="InterPro"/>
</dbReference>
<dbReference type="Proteomes" id="UP000308092">
    <property type="component" value="Unassembled WGS sequence"/>
</dbReference>
<keyword evidence="4" id="KW-1185">Reference proteome</keyword>